<evidence type="ECO:0000313" key="7">
    <source>
        <dbReference type="Proteomes" id="UP001195660"/>
    </source>
</evidence>
<evidence type="ECO:0000259" key="4">
    <source>
        <dbReference type="Pfam" id="PF03486"/>
    </source>
</evidence>
<dbReference type="InterPro" id="IPR036188">
    <property type="entry name" value="FAD/NAD-bd_sf"/>
</dbReference>
<dbReference type="Pfam" id="PF03486">
    <property type="entry name" value="HI0933_like"/>
    <property type="match status" value="1"/>
</dbReference>
<dbReference type="RefSeq" id="WP_203570300.1">
    <property type="nucleotide sequence ID" value="NZ_WOFE01000001.1"/>
</dbReference>
<feature type="domain" description="RsdA/BaiN/AoA(So)-like insert" evidence="5">
    <location>
        <begin position="189"/>
        <end position="333"/>
    </location>
</feature>
<evidence type="ECO:0000256" key="3">
    <source>
        <dbReference type="ARBA" id="ARBA00022827"/>
    </source>
</evidence>
<evidence type="ECO:0000313" key="6">
    <source>
        <dbReference type="EMBL" id="MBM5571040.1"/>
    </source>
</evidence>
<dbReference type="InterPro" id="IPR057661">
    <property type="entry name" value="RsdA/BaiN/AoA(So)_Rossmann"/>
</dbReference>
<dbReference type="Proteomes" id="UP001195660">
    <property type="component" value="Unassembled WGS sequence"/>
</dbReference>
<dbReference type="SUPFAM" id="SSF160996">
    <property type="entry name" value="HI0933 insert domain-like"/>
    <property type="match status" value="1"/>
</dbReference>
<keyword evidence="2" id="KW-0285">Flavoprotein</keyword>
<protein>
    <submittedName>
        <fullName evidence="6">Aminoacetone oxidase family FAD-binding enzyme</fullName>
    </submittedName>
</protein>
<feature type="domain" description="RsdA/BaiN/AoA(So)-like Rossmann fold-like" evidence="4">
    <location>
        <begin position="5"/>
        <end position="386"/>
    </location>
</feature>
<dbReference type="Pfam" id="PF22780">
    <property type="entry name" value="HI0933_like_1st"/>
    <property type="match status" value="1"/>
</dbReference>
<reference evidence="6 7" key="1">
    <citation type="submission" date="2019-11" db="EMBL/GenBank/DDBJ databases">
        <title>Novel Deefgea species.</title>
        <authorList>
            <person name="Han J.-H."/>
        </authorList>
    </citation>
    <scope>NUCLEOTIDE SEQUENCE [LARGE SCALE GENOMIC DNA]</scope>
    <source>
        <strain evidence="6 7">LMG 24817</strain>
    </source>
</reference>
<dbReference type="PRINTS" id="PR00411">
    <property type="entry name" value="PNDRDTASEI"/>
</dbReference>
<name>A0ABS2CA81_9NEIS</name>
<evidence type="ECO:0000259" key="5">
    <source>
        <dbReference type="Pfam" id="PF22780"/>
    </source>
</evidence>
<dbReference type="InterPro" id="IPR004792">
    <property type="entry name" value="BaiN-like"/>
</dbReference>
<dbReference type="NCBIfam" id="TIGR00275">
    <property type="entry name" value="aminoacetone oxidase family FAD-binding enzyme"/>
    <property type="match status" value="1"/>
</dbReference>
<comment type="cofactor">
    <cofactor evidence="1">
        <name>FAD</name>
        <dbReference type="ChEBI" id="CHEBI:57692"/>
    </cofactor>
</comment>
<dbReference type="Gene3D" id="1.10.8.260">
    <property type="entry name" value="HI0933 insert domain-like"/>
    <property type="match status" value="1"/>
</dbReference>
<dbReference type="Gene3D" id="3.50.50.60">
    <property type="entry name" value="FAD/NAD(P)-binding domain"/>
    <property type="match status" value="1"/>
</dbReference>
<dbReference type="InterPro" id="IPR055178">
    <property type="entry name" value="RsdA/BaiN/AoA(So)-like_dom"/>
</dbReference>
<organism evidence="6 7">
    <name type="scientific">Deefgea chitinilytica</name>
    <dbReference type="NCBI Taxonomy" id="570276"/>
    <lineage>
        <taxon>Bacteria</taxon>
        <taxon>Pseudomonadati</taxon>
        <taxon>Pseudomonadota</taxon>
        <taxon>Betaproteobacteria</taxon>
        <taxon>Neisseriales</taxon>
        <taxon>Chitinibacteraceae</taxon>
        <taxon>Deefgea</taxon>
    </lineage>
</organism>
<proteinExistence type="predicted"/>
<accession>A0ABS2CA81</accession>
<sequence length="388" mass="42520">MLKTDVVIIGAGAAGLMCAATAGQRGRSVVLIDHSKKLAEKIRISGGGRCNFTNLNVRPECYISNNPHFVKSALKQYTQHDFIALVERHGLTYHEKTLGQLFCDQNSQGIIDMLKAEVDLGEVTWRMGTSVLQIKQIEGGFVVTTPTEVWQCESLVIASGGLSIPQIGATALGYEIAKQFGLKIVPLAAALVPLTFQAEDLWTELAGVALENVVVSCENTAFREDILLTHKGVSGPAILQISSFWDAGKVIEIDLLPDVDLEDFFRAANRDSLLSNVLAEILPKRFLQVWLAKYGEIRPLKQYSLKELQLVAADLHHWQIKPSGTVGYKKAEVTRGGVDTDQLLSKTMMVRSVPGLYFIGEVVDVTGWLGGYNFQWAWSSGYVAGLNI</sequence>
<evidence type="ECO:0000256" key="1">
    <source>
        <dbReference type="ARBA" id="ARBA00001974"/>
    </source>
</evidence>
<comment type="caution">
    <text evidence="6">The sequence shown here is derived from an EMBL/GenBank/DDBJ whole genome shotgun (WGS) entry which is preliminary data.</text>
</comment>
<gene>
    <name evidence="6" type="ORF">GM173_05530</name>
</gene>
<dbReference type="InterPro" id="IPR023166">
    <property type="entry name" value="BaiN-like_dom_sf"/>
</dbReference>
<dbReference type="EMBL" id="WOFE01000001">
    <property type="protein sequence ID" value="MBM5571040.1"/>
    <property type="molecule type" value="Genomic_DNA"/>
</dbReference>
<evidence type="ECO:0000256" key="2">
    <source>
        <dbReference type="ARBA" id="ARBA00022630"/>
    </source>
</evidence>
<keyword evidence="3" id="KW-0274">FAD</keyword>
<dbReference type="PANTHER" id="PTHR42887">
    <property type="entry name" value="OS12G0638800 PROTEIN"/>
    <property type="match status" value="1"/>
</dbReference>
<dbReference type="Gene3D" id="2.40.30.10">
    <property type="entry name" value="Translation factors"/>
    <property type="match status" value="1"/>
</dbReference>
<dbReference type="SUPFAM" id="SSF51905">
    <property type="entry name" value="FAD/NAD(P)-binding domain"/>
    <property type="match status" value="1"/>
</dbReference>
<dbReference type="PRINTS" id="PR00368">
    <property type="entry name" value="FADPNR"/>
</dbReference>
<dbReference type="PANTHER" id="PTHR42887:SF2">
    <property type="entry name" value="OS12G0638800 PROTEIN"/>
    <property type="match status" value="1"/>
</dbReference>
<keyword evidence="7" id="KW-1185">Reference proteome</keyword>